<dbReference type="InParanoid" id="A0A371RH48"/>
<accession>A0A371RH48</accession>
<dbReference type="AlphaFoldDB" id="A0A371RH48"/>
<evidence type="ECO:0000313" key="1">
    <source>
        <dbReference type="EMBL" id="RFB04787.1"/>
    </source>
</evidence>
<protein>
    <submittedName>
        <fullName evidence="1">Uncharacterized protein</fullName>
    </submittedName>
</protein>
<keyword evidence="2" id="KW-1185">Reference proteome</keyword>
<dbReference type="RefSeq" id="WP_116391420.1">
    <property type="nucleotide sequence ID" value="NZ_QUQO01000001.1"/>
</dbReference>
<proteinExistence type="predicted"/>
<reference evidence="1 2" key="1">
    <citation type="submission" date="2018-08" db="EMBL/GenBank/DDBJ databases">
        <title>Parvularcula sp. SM1705, isolated from surface water of the South Sea China.</title>
        <authorList>
            <person name="Sun L."/>
        </authorList>
    </citation>
    <scope>NUCLEOTIDE SEQUENCE [LARGE SCALE GENOMIC DNA]</scope>
    <source>
        <strain evidence="1 2">SM1705</strain>
    </source>
</reference>
<dbReference type="InterPro" id="IPR011990">
    <property type="entry name" value="TPR-like_helical_dom_sf"/>
</dbReference>
<gene>
    <name evidence="1" type="ORF">DX908_05525</name>
</gene>
<dbReference type="SUPFAM" id="SSF48452">
    <property type="entry name" value="TPR-like"/>
    <property type="match status" value="1"/>
</dbReference>
<evidence type="ECO:0000313" key="2">
    <source>
        <dbReference type="Proteomes" id="UP000264589"/>
    </source>
</evidence>
<name>A0A371RH48_9PROT</name>
<dbReference type="OrthoDB" id="9889242at2"/>
<dbReference type="EMBL" id="QUQO01000001">
    <property type="protein sequence ID" value="RFB04787.1"/>
    <property type="molecule type" value="Genomic_DNA"/>
</dbReference>
<sequence length="203" mass="22227">MRNSHTKDNARLLRKFTTALFGLGAALSFLGAWKAGPALAGLSVDKKPDSGRGPAYYAHYTLAALEAGESENALLSARAETTIAPDSADAWQRRAQAAVSFNDGPDREALASLIEAYRLDPFPSPRDMVWRVEFAARHEVMMPNVLMQATLAQIAVLERMPSSYERRRQWCRDFPDGTIAEAVCATTPGVWRNGVQQGVSDES</sequence>
<dbReference type="Gene3D" id="1.25.40.10">
    <property type="entry name" value="Tetratricopeptide repeat domain"/>
    <property type="match status" value="1"/>
</dbReference>
<comment type="caution">
    <text evidence="1">The sequence shown here is derived from an EMBL/GenBank/DDBJ whole genome shotgun (WGS) entry which is preliminary data.</text>
</comment>
<dbReference type="Proteomes" id="UP000264589">
    <property type="component" value="Unassembled WGS sequence"/>
</dbReference>
<organism evidence="1 2">
    <name type="scientific">Parvularcula marina</name>
    <dbReference type="NCBI Taxonomy" id="2292771"/>
    <lineage>
        <taxon>Bacteria</taxon>
        <taxon>Pseudomonadati</taxon>
        <taxon>Pseudomonadota</taxon>
        <taxon>Alphaproteobacteria</taxon>
        <taxon>Parvularculales</taxon>
        <taxon>Parvularculaceae</taxon>
        <taxon>Parvularcula</taxon>
    </lineage>
</organism>